<feature type="transmembrane region" description="Helical" evidence="1">
    <location>
        <begin position="154"/>
        <end position="181"/>
    </location>
</feature>
<feature type="transmembrane region" description="Helical" evidence="1">
    <location>
        <begin position="122"/>
        <end position="142"/>
    </location>
</feature>
<feature type="signal peptide" evidence="2">
    <location>
        <begin position="1"/>
        <end position="20"/>
    </location>
</feature>
<evidence type="ECO:0008006" key="5">
    <source>
        <dbReference type="Google" id="ProtNLM"/>
    </source>
</evidence>
<evidence type="ECO:0000313" key="4">
    <source>
        <dbReference type="Proteomes" id="UP000308730"/>
    </source>
</evidence>
<comment type="caution">
    <text evidence="3">The sequence shown here is derived from an EMBL/GenBank/DDBJ whole genome shotgun (WGS) entry which is preliminary data.</text>
</comment>
<dbReference type="Proteomes" id="UP000308730">
    <property type="component" value="Unassembled WGS sequence"/>
</dbReference>
<dbReference type="AlphaFoldDB" id="A0A4S4LRV7"/>
<sequence>MFFTKLIILPAVALVGAVFASPMAMAGTELAKRGGSDPVLTACQNLYDSCSPLMTQLTPTASVDVIASVVVEIQSLFVAATAALKVDVGVDIDVDVVAIVNVIVELYVTLIVALSACVNASASIYATVDVFLSAFLTVLANIDVDLIAQIGQGCAPLLVNIEVFVTLKLVLTATILGLLSIL</sequence>
<evidence type="ECO:0000256" key="2">
    <source>
        <dbReference type="SAM" id="SignalP"/>
    </source>
</evidence>
<protein>
    <recommendedName>
        <fullName evidence="5">Transmembrane protein</fullName>
    </recommendedName>
</protein>
<keyword evidence="2" id="KW-0732">Signal</keyword>
<keyword evidence="1" id="KW-0472">Membrane</keyword>
<reference evidence="3 4" key="1">
    <citation type="submission" date="2019-02" db="EMBL/GenBank/DDBJ databases">
        <title>Genome sequencing of the rare red list fungi Antrodiella citrinella (Flaviporus citrinellus).</title>
        <authorList>
            <person name="Buettner E."/>
            <person name="Kellner H."/>
        </authorList>
    </citation>
    <scope>NUCLEOTIDE SEQUENCE [LARGE SCALE GENOMIC DNA]</scope>
    <source>
        <strain evidence="3 4">DSM 108506</strain>
    </source>
</reference>
<accession>A0A4S4LRV7</accession>
<gene>
    <name evidence="3" type="ORF">EUX98_g9626</name>
</gene>
<feature type="transmembrane region" description="Helical" evidence="1">
    <location>
        <begin position="96"/>
        <end position="116"/>
    </location>
</feature>
<name>A0A4S4LRV7_9APHY</name>
<proteinExistence type="predicted"/>
<dbReference type="EMBL" id="SGPM01000955">
    <property type="protein sequence ID" value="THH14311.1"/>
    <property type="molecule type" value="Genomic_DNA"/>
</dbReference>
<organism evidence="3 4">
    <name type="scientific">Antrodiella citrinella</name>
    <dbReference type="NCBI Taxonomy" id="2447956"/>
    <lineage>
        <taxon>Eukaryota</taxon>
        <taxon>Fungi</taxon>
        <taxon>Dikarya</taxon>
        <taxon>Basidiomycota</taxon>
        <taxon>Agaricomycotina</taxon>
        <taxon>Agaricomycetes</taxon>
        <taxon>Polyporales</taxon>
        <taxon>Steccherinaceae</taxon>
        <taxon>Antrodiella</taxon>
    </lineage>
</organism>
<feature type="chain" id="PRO_5020559950" description="Transmembrane protein" evidence="2">
    <location>
        <begin position="21"/>
        <end position="182"/>
    </location>
</feature>
<keyword evidence="4" id="KW-1185">Reference proteome</keyword>
<evidence type="ECO:0000256" key="1">
    <source>
        <dbReference type="SAM" id="Phobius"/>
    </source>
</evidence>
<keyword evidence="1" id="KW-1133">Transmembrane helix</keyword>
<evidence type="ECO:0000313" key="3">
    <source>
        <dbReference type="EMBL" id="THH14311.1"/>
    </source>
</evidence>
<dbReference type="OrthoDB" id="2809629at2759"/>
<keyword evidence="1" id="KW-0812">Transmembrane</keyword>